<evidence type="ECO:0000313" key="5">
    <source>
        <dbReference type="EMBL" id="MBL3655966.1"/>
    </source>
</evidence>
<keyword evidence="6" id="KW-1185">Reference proteome</keyword>
<gene>
    <name evidence="5" type="ORF">JL102_07485</name>
</gene>
<dbReference type="Gene3D" id="1.10.10.60">
    <property type="entry name" value="Homeodomain-like"/>
    <property type="match status" value="1"/>
</dbReference>
<dbReference type="RefSeq" id="WP_202243649.1">
    <property type="nucleotide sequence ID" value="NZ_JAESIY010000003.1"/>
</dbReference>
<dbReference type="InterPro" id="IPR003313">
    <property type="entry name" value="AraC-bd"/>
</dbReference>
<dbReference type="InterPro" id="IPR018060">
    <property type="entry name" value="HTH_AraC"/>
</dbReference>
<evidence type="ECO:0000256" key="3">
    <source>
        <dbReference type="ARBA" id="ARBA00023163"/>
    </source>
</evidence>
<keyword evidence="3" id="KW-0804">Transcription</keyword>
<organism evidence="5 6">
    <name type="scientific">Fulvivirga sediminis</name>
    <dbReference type="NCBI Taxonomy" id="2803949"/>
    <lineage>
        <taxon>Bacteria</taxon>
        <taxon>Pseudomonadati</taxon>
        <taxon>Bacteroidota</taxon>
        <taxon>Cytophagia</taxon>
        <taxon>Cytophagales</taxon>
        <taxon>Fulvivirgaceae</taxon>
        <taxon>Fulvivirga</taxon>
    </lineage>
</organism>
<keyword evidence="1" id="KW-0805">Transcription regulation</keyword>
<dbReference type="GO" id="GO:0043565">
    <property type="term" value="F:sequence-specific DNA binding"/>
    <property type="evidence" value="ECO:0007669"/>
    <property type="project" value="InterPro"/>
</dbReference>
<dbReference type="Pfam" id="PF02311">
    <property type="entry name" value="AraC_binding"/>
    <property type="match status" value="1"/>
</dbReference>
<dbReference type="Proteomes" id="UP000659388">
    <property type="component" value="Unassembled WGS sequence"/>
</dbReference>
<reference evidence="5" key="1">
    <citation type="submission" date="2021-01" db="EMBL/GenBank/DDBJ databases">
        <title>Fulvivirga kasyanovii gen. nov., sp nov., a novel member of the phylum Bacteroidetes isolated from seawater in a mussel farm.</title>
        <authorList>
            <person name="Zhao L.-H."/>
            <person name="Wang Z.-J."/>
        </authorList>
    </citation>
    <scope>NUCLEOTIDE SEQUENCE</scope>
    <source>
        <strain evidence="5">2943</strain>
    </source>
</reference>
<comment type="caution">
    <text evidence="5">The sequence shown here is derived from an EMBL/GenBank/DDBJ whole genome shotgun (WGS) entry which is preliminary data.</text>
</comment>
<evidence type="ECO:0000259" key="4">
    <source>
        <dbReference type="PROSITE" id="PS01124"/>
    </source>
</evidence>
<dbReference type="EMBL" id="JAESIY010000003">
    <property type="protein sequence ID" value="MBL3655966.1"/>
    <property type="molecule type" value="Genomic_DNA"/>
</dbReference>
<dbReference type="Pfam" id="PF12833">
    <property type="entry name" value="HTH_18"/>
    <property type="match status" value="1"/>
</dbReference>
<dbReference type="InterPro" id="IPR014710">
    <property type="entry name" value="RmlC-like_jellyroll"/>
</dbReference>
<proteinExistence type="predicted"/>
<dbReference type="SMART" id="SM00342">
    <property type="entry name" value="HTH_ARAC"/>
    <property type="match status" value="1"/>
</dbReference>
<protein>
    <submittedName>
        <fullName evidence="5">Helix-turn-helix domain-containing protein</fullName>
    </submittedName>
</protein>
<evidence type="ECO:0000256" key="2">
    <source>
        <dbReference type="ARBA" id="ARBA00023125"/>
    </source>
</evidence>
<dbReference type="Gene3D" id="2.60.120.10">
    <property type="entry name" value="Jelly Rolls"/>
    <property type="match status" value="1"/>
</dbReference>
<feature type="domain" description="HTH araC/xylS-type" evidence="4">
    <location>
        <begin position="188"/>
        <end position="286"/>
    </location>
</feature>
<name>A0A937F6K8_9BACT</name>
<dbReference type="PROSITE" id="PS01124">
    <property type="entry name" value="HTH_ARAC_FAMILY_2"/>
    <property type="match status" value="1"/>
</dbReference>
<dbReference type="PANTHER" id="PTHR43280">
    <property type="entry name" value="ARAC-FAMILY TRANSCRIPTIONAL REGULATOR"/>
    <property type="match status" value="1"/>
</dbReference>
<accession>A0A937F6K8</accession>
<sequence>MNKHIPILDSCTLTDSNQNKILIDHFAAYLKKNSNMVFPHRHSFYHIVVFTQGSGYHTIDFEKFDVTPGQIYFMAPGQIHTWHFSDDVDGYVINFDKGYYESFLLLTDSIDNFSFYNGIAQDGVIQLHSELLQQVTTLSESLYQQVNHTQPVYWDLTKTILLHLLMLVEQSHSKTTTGELSSSYALIKKFQRLIETDFASSRLPSEYASQLNVTPNHLNIVCKEHLGHSAGEEIRNRIVLEAKRLLVVNTLSITEIAYSLAFNDNSYFSKFFKKHTGMTPEEFRKKRAW</sequence>
<dbReference type="InterPro" id="IPR009057">
    <property type="entry name" value="Homeodomain-like_sf"/>
</dbReference>
<dbReference type="AlphaFoldDB" id="A0A937F6K8"/>
<dbReference type="InterPro" id="IPR020449">
    <property type="entry name" value="Tscrpt_reg_AraC-type_HTH"/>
</dbReference>
<dbReference type="SUPFAM" id="SSF46689">
    <property type="entry name" value="Homeodomain-like"/>
    <property type="match status" value="1"/>
</dbReference>
<evidence type="ECO:0000313" key="6">
    <source>
        <dbReference type="Proteomes" id="UP000659388"/>
    </source>
</evidence>
<evidence type="ECO:0000256" key="1">
    <source>
        <dbReference type="ARBA" id="ARBA00023015"/>
    </source>
</evidence>
<dbReference type="PRINTS" id="PR00032">
    <property type="entry name" value="HTHARAC"/>
</dbReference>
<dbReference type="InterPro" id="IPR037923">
    <property type="entry name" value="HTH-like"/>
</dbReference>
<dbReference type="GO" id="GO:0003700">
    <property type="term" value="F:DNA-binding transcription factor activity"/>
    <property type="evidence" value="ECO:0007669"/>
    <property type="project" value="InterPro"/>
</dbReference>
<dbReference type="SUPFAM" id="SSF51215">
    <property type="entry name" value="Regulatory protein AraC"/>
    <property type="match status" value="1"/>
</dbReference>
<keyword evidence="2" id="KW-0238">DNA-binding</keyword>
<dbReference type="PANTHER" id="PTHR43280:SF32">
    <property type="entry name" value="TRANSCRIPTIONAL REGULATORY PROTEIN"/>
    <property type="match status" value="1"/>
</dbReference>